<dbReference type="SUPFAM" id="SSF54236">
    <property type="entry name" value="Ubiquitin-like"/>
    <property type="match status" value="1"/>
</dbReference>
<dbReference type="InterPro" id="IPR029071">
    <property type="entry name" value="Ubiquitin-like_domsf"/>
</dbReference>
<feature type="compositionally biased region" description="Acidic residues" evidence="1">
    <location>
        <begin position="184"/>
        <end position="197"/>
    </location>
</feature>
<dbReference type="AlphaFoldDB" id="A0AAD5DHV6"/>
<dbReference type="CDD" id="cd01767">
    <property type="entry name" value="UBX"/>
    <property type="match status" value="1"/>
</dbReference>
<feature type="compositionally biased region" description="Low complexity" evidence="1">
    <location>
        <begin position="272"/>
        <end position="281"/>
    </location>
</feature>
<dbReference type="EMBL" id="JADXDR010000161">
    <property type="protein sequence ID" value="KAI7837176.1"/>
    <property type="molecule type" value="Genomic_DNA"/>
</dbReference>
<gene>
    <name evidence="3" type="ORF">COHA_008969</name>
</gene>
<dbReference type="Pfam" id="PF14555">
    <property type="entry name" value="UBA_4"/>
    <property type="match status" value="1"/>
</dbReference>
<feature type="domain" description="UBX" evidence="2">
    <location>
        <begin position="313"/>
        <end position="395"/>
    </location>
</feature>
<dbReference type="Proteomes" id="UP001205105">
    <property type="component" value="Unassembled WGS sequence"/>
</dbReference>
<sequence>MEREEALALFENLTGAAPHVAEHVLDAHGWDVNSAVEWYLESGGVGHGIGADAPQAVPASPPDYIEEPDDEPIIEEPPEVSAAARILDDDDDDIQVLASSLGRRRPGRVEEVADDEHMHPVGSVEDELGGAAAMGRRVRRNRRRLAGEVDRDLELLGQRFGVMDEFQPAPTAQQHQAQQQQQRDDDEDFADLPADVDLEEQRMLMAAIQGGGYEGHIPDFAADPRYQPRVLSPGAQARQNLREEQDAAYYESLRADQEKAEAAERERREAEQAAAAAAAAAEAEERRQREETQRLERQLTSKAASLPAEPPADDAEAVNLMVRLPAGGRYSRRFRRSDPLQAVFDFVDVQSGLGGDIAPGTYHFATAFPRRVLEDGASAQTLEEAGLSAKQEALFLELK</sequence>
<keyword evidence="4" id="KW-1185">Reference proteome</keyword>
<feature type="compositionally biased region" description="Basic and acidic residues" evidence="1">
    <location>
        <begin position="255"/>
        <end position="271"/>
    </location>
</feature>
<feature type="compositionally biased region" description="Basic and acidic residues" evidence="1">
    <location>
        <begin position="283"/>
        <end position="299"/>
    </location>
</feature>
<evidence type="ECO:0000313" key="3">
    <source>
        <dbReference type="EMBL" id="KAI7837176.1"/>
    </source>
</evidence>
<accession>A0AAD5DHV6</accession>
<dbReference type="SUPFAM" id="SSF46934">
    <property type="entry name" value="UBA-like"/>
    <property type="match status" value="1"/>
</dbReference>
<feature type="compositionally biased region" description="Low complexity" evidence="1">
    <location>
        <begin position="168"/>
        <end position="181"/>
    </location>
</feature>
<feature type="region of interest" description="Disordered" evidence="1">
    <location>
        <begin position="168"/>
        <end position="197"/>
    </location>
</feature>
<dbReference type="SMART" id="SM00166">
    <property type="entry name" value="UBX"/>
    <property type="match status" value="1"/>
</dbReference>
<evidence type="ECO:0000259" key="2">
    <source>
        <dbReference type="PROSITE" id="PS50033"/>
    </source>
</evidence>
<comment type="caution">
    <text evidence="3">The sequence shown here is derived from an EMBL/GenBank/DDBJ whole genome shotgun (WGS) entry which is preliminary data.</text>
</comment>
<evidence type="ECO:0000256" key="1">
    <source>
        <dbReference type="SAM" id="MobiDB-lite"/>
    </source>
</evidence>
<dbReference type="PANTHER" id="PTHR23322:SF93">
    <property type="entry name" value="UBX DOMAIN-CONTAINING PROTEIN 8"/>
    <property type="match status" value="1"/>
</dbReference>
<dbReference type="PROSITE" id="PS50033">
    <property type="entry name" value="UBX"/>
    <property type="match status" value="1"/>
</dbReference>
<proteinExistence type="predicted"/>
<reference evidence="3" key="1">
    <citation type="submission" date="2020-11" db="EMBL/GenBank/DDBJ databases">
        <title>Chlorella ohadii genome sequencing and assembly.</title>
        <authorList>
            <person name="Murik O."/>
            <person name="Treves H."/>
            <person name="Kedem I."/>
            <person name="Shotland Y."/>
            <person name="Kaplan A."/>
        </authorList>
    </citation>
    <scope>NUCLEOTIDE SEQUENCE</scope>
    <source>
        <strain evidence="3">1</strain>
    </source>
</reference>
<dbReference type="InterPro" id="IPR009060">
    <property type="entry name" value="UBA-like_sf"/>
</dbReference>
<dbReference type="InterPro" id="IPR050730">
    <property type="entry name" value="UBX_domain-protein"/>
</dbReference>
<evidence type="ECO:0000313" key="4">
    <source>
        <dbReference type="Proteomes" id="UP001205105"/>
    </source>
</evidence>
<protein>
    <recommendedName>
        <fullName evidence="2">UBX domain-containing protein</fullName>
    </recommendedName>
</protein>
<organism evidence="3 4">
    <name type="scientific">Chlorella ohadii</name>
    <dbReference type="NCBI Taxonomy" id="2649997"/>
    <lineage>
        <taxon>Eukaryota</taxon>
        <taxon>Viridiplantae</taxon>
        <taxon>Chlorophyta</taxon>
        <taxon>core chlorophytes</taxon>
        <taxon>Trebouxiophyceae</taxon>
        <taxon>Chlorellales</taxon>
        <taxon>Chlorellaceae</taxon>
        <taxon>Chlorella clade</taxon>
        <taxon>Chlorella</taxon>
    </lineage>
</organism>
<dbReference type="Gene3D" id="1.10.8.10">
    <property type="entry name" value="DNA helicase RuvA subunit, C-terminal domain"/>
    <property type="match status" value="1"/>
</dbReference>
<dbReference type="Pfam" id="PF00789">
    <property type="entry name" value="UBX"/>
    <property type="match status" value="1"/>
</dbReference>
<dbReference type="Gene3D" id="3.10.20.90">
    <property type="entry name" value="Phosphatidylinositol 3-kinase Catalytic Subunit, Chain A, domain 1"/>
    <property type="match status" value="1"/>
</dbReference>
<name>A0AAD5DHV6_9CHLO</name>
<dbReference type="PANTHER" id="PTHR23322">
    <property type="entry name" value="FAS-ASSOCIATED PROTEIN"/>
    <property type="match status" value="1"/>
</dbReference>
<dbReference type="InterPro" id="IPR001012">
    <property type="entry name" value="UBX_dom"/>
</dbReference>
<feature type="region of interest" description="Disordered" evidence="1">
    <location>
        <begin position="255"/>
        <end position="311"/>
    </location>
</feature>